<sequence length="104" mass="10291">MGATATQYIESDSETSAKGALVCGLLAIASAMIAAGALNGMTPPAPKVARFVPPGAPPQAAQPQAQPQAQPYSQPATPPYGAYGGQPQQGGPQAGPPQQPGPSR</sequence>
<feature type="transmembrane region" description="Helical" evidence="2">
    <location>
        <begin position="19"/>
        <end position="38"/>
    </location>
</feature>
<feature type="region of interest" description="Disordered" evidence="1">
    <location>
        <begin position="38"/>
        <end position="104"/>
    </location>
</feature>
<keyword evidence="2" id="KW-0472">Membrane</keyword>
<dbReference type="EMBL" id="JBHSON010000144">
    <property type="protein sequence ID" value="MFC5754261.1"/>
    <property type="molecule type" value="Genomic_DNA"/>
</dbReference>
<reference evidence="4" key="1">
    <citation type="journal article" date="2019" name="Int. J. Syst. Evol. Microbiol.">
        <title>The Global Catalogue of Microorganisms (GCM) 10K type strain sequencing project: providing services to taxonomists for standard genome sequencing and annotation.</title>
        <authorList>
            <consortium name="The Broad Institute Genomics Platform"/>
            <consortium name="The Broad Institute Genome Sequencing Center for Infectious Disease"/>
            <person name="Wu L."/>
            <person name="Ma J."/>
        </authorList>
    </citation>
    <scope>NUCLEOTIDE SEQUENCE [LARGE SCALE GENOMIC DNA]</scope>
    <source>
        <strain evidence="4">KCTC 42087</strain>
    </source>
</reference>
<comment type="caution">
    <text evidence="3">The sequence shown here is derived from an EMBL/GenBank/DDBJ whole genome shotgun (WGS) entry which is preliminary data.</text>
</comment>
<name>A0ABW1AIG8_9ACTN</name>
<keyword evidence="2" id="KW-0812">Transmembrane</keyword>
<feature type="compositionally biased region" description="Low complexity" evidence="1">
    <location>
        <begin position="58"/>
        <end position="81"/>
    </location>
</feature>
<protein>
    <submittedName>
        <fullName evidence="3">Uncharacterized protein</fullName>
    </submittedName>
</protein>
<gene>
    <name evidence="3" type="ORF">ACFPZN_52330</name>
</gene>
<accession>A0ABW1AIG8</accession>
<dbReference type="RefSeq" id="WP_378292172.1">
    <property type="nucleotide sequence ID" value="NZ_JBHSON010000144.1"/>
</dbReference>
<evidence type="ECO:0000256" key="1">
    <source>
        <dbReference type="SAM" id="MobiDB-lite"/>
    </source>
</evidence>
<keyword evidence="2" id="KW-1133">Transmembrane helix</keyword>
<feature type="compositionally biased region" description="Pro residues" evidence="1">
    <location>
        <begin position="94"/>
        <end position="104"/>
    </location>
</feature>
<dbReference type="Proteomes" id="UP001596074">
    <property type="component" value="Unassembled WGS sequence"/>
</dbReference>
<evidence type="ECO:0000313" key="4">
    <source>
        <dbReference type="Proteomes" id="UP001596074"/>
    </source>
</evidence>
<evidence type="ECO:0000256" key="2">
    <source>
        <dbReference type="SAM" id="Phobius"/>
    </source>
</evidence>
<organism evidence="3 4">
    <name type="scientific">Actinomadura rugatobispora</name>
    <dbReference type="NCBI Taxonomy" id="1994"/>
    <lineage>
        <taxon>Bacteria</taxon>
        <taxon>Bacillati</taxon>
        <taxon>Actinomycetota</taxon>
        <taxon>Actinomycetes</taxon>
        <taxon>Streptosporangiales</taxon>
        <taxon>Thermomonosporaceae</taxon>
        <taxon>Actinomadura</taxon>
    </lineage>
</organism>
<keyword evidence="4" id="KW-1185">Reference proteome</keyword>
<evidence type="ECO:0000313" key="3">
    <source>
        <dbReference type="EMBL" id="MFC5754261.1"/>
    </source>
</evidence>
<proteinExistence type="predicted"/>